<evidence type="ECO:0000259" key="1">
    <source>
        <dbReference type="PROSITE" id="PS50995"/>
    </source>
</evidence>
<sequence>MTKSTTPNPCVSQLEVVMPEFARLMLRFMEIGPTEHGALTVAQAYLLRQIQLKGSCTASEIGGIMGITSGPVTTITGRLIEQKLIVRHQNVIDHRIAEFSLTTAGELVLQEAMDRQRRKFSGLFEQLGSEKCQALFDLMTEIQTVILHGE</sequence>
<dbReference type="Gene3D" id="1.10.10.10">
    <property type="entry name" value="Winged helix-like DNA-binding domain superfamily/Winged helix DNA-binding domain"/>
    <property type="match status" value="1"/>
</dbReference>
<feature type="domain" description="HTH marR-type" evidence="1">
    <location>
        <begin position="11"/>
        <end position="144"/>
    </location>
</feature>
<reference evidence="3" key="1">
    <citation type="submission" date="2014-11" db="EMBL/GenBank/DDBJ databases">
        <authorList>
            <person name="Hornung B.V."/>
        </authorList>
    </citation>
    <scope>NUCLEOTIDE SEQUENCE</scope>
    <source>
        <strain evidence="3">INE</strain>
    </source>
</reference>
<gene>
    <name evidence="3" type="ORF">DEACI_1712</name>
    <name evidence="2" type="ORF">DEACI_3281</name>
</gene>
<evidence type="ECO:0000313" key="2">
    <source>
        <dbReference type="EMBL" id="CAA7602602.1"/>
    </source>
</evidence>
<organism evidence="2">
    <name type="scientific">Acididesulfobacillus acetoxydans</name>
    <dbReference type="NCBI Taxonomy" id="1561005"/>
    <lineage>
        <taxon>Bacteria</taxon>
        <taxon>Bacillati</taxon>
        <taxon>Bacillota</taxon>
        <taxon>Clostridia</taxon>
        <taxon>Eubacteriales</taxon>
        <taxon>Peptococcaceae</taxon>
        <taxon>Acididesulfobacillus</taxon>
    </lineage>
</organism>
<dbReference type="KEGG" id="aacx:DEACI_3281"/>
<dbReference type="Proteomes" id="UP000836597">
    <property type="component" value="Chromosome"/>
</dbReference>
<dbReference type="SMART" id="SM00347">
    <property type="entry name" value="HTH_MARR"/>
    <property type="match status" value="1"/>
</dbReference>
<reference evidence="2" key="2">
    <citation type="submission" date="2020-01" db="EMBL/GenBank/DDBJ databases">
        <authorList>
            <person name="Hornung B."/>
        </authorList>
    </citation>
    <scope>NUCLEOTIDE SEQUENCE</scope>
    <source>
        <strain evidence="2">PacBioINE</strain>
    </source>
</reference>
<proteinExistence type="predicted"/>
<dbReference type="Proteomes" id="UP001071230">
    <property type="component" value="Unassembled WGS sequence"/>
</dbReference>
<dbReference type="InterPro" id="IPR036388">
    <property type="entry name" value="WH-like_DNA-bd_sf"/>
</dbReference>
<dbReference type="SUPFAM" id="SSF46785">
    <property type="entry name" value="Winged helix' DNA-binding domain"/>
    <property type="match status" value="1"/>
</dbReference>
<dbReference type="PANTHER" id="PTHR33164:SF99">
    <property type="entry name" value="MARR FAMILY REGULATORY PROTEIN"/>
    <property type="match status" value="1"/>
</dbReference>
<accession>A0A8S0WHD1</accession>
<dbReference type="InterPro" id="IPR000835">
    <property type="entry name" value="HTH_MarR-typ"/>
</dbReference>
<dbReference type="InterPro" id="IPR039422">
    <property type="entry name" value="MarR/SlyA-like"/>
</dbReference>
<dbReference type="EMBL" id="LR746496">
    <property type="protein sequence ID" value="CAA7602602.1"/>
    <property type="molecule type" value="Genomic_DNA"/>
</dbReference>
<dbReference type="PROSITE" id="PS50995">
    <property type="entry name" value="HTH_MARR_2"/>
    <property type="match status" value="1"/>
</dbReference>
<dbReference type="RefSeq" id="WP_240985941.1">
    <property type="nucleotide sequence ID" value="NZ_CDGJ01000048.1"/>
</dbReference>
<dbReference type="AlphaFoldDB" id="A0A8S0WHD1"/>
<dbReference type="Pfam" id="PF01047">
    <property type="entry name" value="MarR"/>
    <property type="match status" value="1"/>
</dbReference>
<dbReference type="GO" id="GO:0006950">
    <property type="term" value="P:response to stress"/>
    <property type="evidence" value="ECO:0007669"/>
    <property type="project" value="TreeGrafter"/>
</dbReference>
<evidence type="ECO:0000313" key="4">
    <source>
        <dbReference type="Proteomes" id="UP001071230"/>
    </source>
</evidence>
<protein>
    <submittedName>
        <fullName evidence="3">Helix_turn_helix multiple antibiotic resistance protein</fullName>
    </submittedName>
    <submittedName>
        <fullName evidence="2">MarR-type HTH domain protein</fullName>
    </submittedName>
</protein>
<keyword evidence="4" id="KW-1185">Reference proteome</keyword>
<name>A0A8S0WHD1_9FIRM</name>
<dbReference type="GO" id="GO:0003700">
    <property type="term" value="F:DNA-binding transcription factor activity"/>
    <property type="evidence" value="ECO:0007669"/>
    <property type="project" value="InterPro"/>
</dbReference>
<dbReference type="PANTHER" id="PTHR33164">
    <property type="entry name" value="TRANSCRIPTIONAL REGULATOR, MARR FAMILY"/>
    <property type="match status" value="1"/>
</dbReference>
<dbReference type="InterPro" id="IPR036390">
    <property type="entry name" value="WH_DNA-bd_sf"/>
</dbReference>
<evidence type="ECO:0000313" key="3">
    <source>
        <dbReference type="EMBL" id="CEJ07251.1"/>
    </source>
</evidence>
<dbReference type="EMBL" id="CDGJ01000048">
    <property type="protein sequence ID" value="CEJ07251.1"/>
    <property type="molecule type" value="Genomic_DNA"/>
</dbReference>